<feature type="transmembrane region" description="Helical" evidence="1">
    <location>
        <begin position="41"/>
        <end position="63"/>
    </location>
</feature>
<keyword evidence="1" id="KW-0812">Transmembrane</keyword>
<gene>
    <name evidence="2" type="ORF">GCM10010211_19160</name>
</gene>
<evidence type="ECO:0000256" key="1">
    <source>
        <dbReference type="SAM" id="Phobius"/>
    </source>
</evidence>
<keyword evidence="1" id="KW-0472">Membrane</keyword>
<dbReference type="Proteomes" id="UP000654471">
    <property type="component" value="Unassembled WGS sequence"/>
</dbReference>
<keyword evidence="3" id="KW-1185">Reference proteome</keyword>
<keyword evidence="1" id="KW-1133">Transmembrane helix</keyword>
<evidence type="ECO:0008006" key="4">
    <source>
        <dbReference type="Google" id="ProtNLM"/>
    </source>
</evidence>
<comment type="caution">
    <text evidence="2">The sequence shown here is derived from an EMBL/GenBank/DDBJ whole genome shotgun (WGS) entry which is preliminary data.</text>
</comment>
<dbReference type="EMBL" id="BMRP01000004">
    <property type="protein sequence ID" value="GGU54402.1"/>
    <property type="molecule type" value="Genomic_DNA"/>
</dbReference>
<protein>
    <recommendedName>
        <fullName evidence="4">Integral membrane protein</fullName>
    </recommendedName>
</protein>
<evidence type="ECO:0000313" key="3">
    <source>
        <dbReference type="Proteomes" id="UP000654471"/>
    </source>
</evidence>
<sequence length="256" mass="26061">MQATGVRPAARPGASSGDRLRVVGALPQLPLGAPPPMPLRLWGSAALFTALCVTLSATAQVLLSHAPLPPAPLAAVCAGVFTAAYAHAGRTRGYRRTAALLLSLELAADTVFTTGQHTCYGRAGGPVAGPLHSVGVDLLCRGGELGTPLARLAARPAGSLPPATPWAAPWLLLAAHLAVGLLAAGWLHRGEAALDTLLRAAAAGACRPLLTAAAARAVTAPLRRRVRPLYPLPPARPLPLLVHCVARRGPPVPAAV</sequence>
<feature type="transmembrane region" description="Helical" evidence="1">
    <location>
        <begin position="70"/>
        <end position="88"/>
    </location>
</feature>
<reference evidence="3" key="1">
    <citation type="journal article" date="2019" name="Int. J. Syst. Evol. Microbiol.">
        <title>The Global Catalogue of Microorganisms (GCM) 10K type strain sequencing project: providing services to taxonomists for standard genome sequencing and annotation.</title>
        <authorList>
            <consortium name="The Broad Institute Genomics Platform"/>
            <consortium name="The Broad Institute Genome Sequencing Center for Infectious Disease"/>
            <person name="Wu L."/>
            <person name="Ma J."/>
        </authorList>
    </citation>
    <scope>NUCLEOTIDE SEQUENCE [LARGE SCALE GENOMIC DNA]</scope>
    <source>
        <strain evidence="3">JCM 3399</strain>
    </source>
</reference>
<evidence type="ECO:0000313" key="2">
    <source>
        <dbReference type="EMBL" id="GGU54402.1"/>
    </source>
</evidence>
<name>A0ABQ2UUF3_9ACTN</name>
<organism evidence="2 3">
    <name type="scientific">Streptomyces albospinus</name>
    <dbReference type="NCBI Taxonomy" id="285515"/>
    <lineage>
        <taxon>Bacteria</taxon>
        <taxon>Bacillati</taxon>
        <taxon>Actinomycetota</taxon>
        <taxon>Actinomycetes</taxon>
        <taxon>Kitasatosporales</taxon>
        <taxon>Streptomycetaceae</taxon>
        <taxon>Streptomyces</taxon>
    </lineage>
</organism>
<accession>A0ABQ2UUF3</accession>
<proteinExistence type="predicted"/>